<dbReference type="InterPro" id="IPR036388">
    <property type="entry name" value="WH-like_DNA-bd_sf"/>
</dbReference>
<dbReference type="SUPFAM" id="SSF48008">
    <property type="entry name" value="GntR ligand-binding domain-like"/>
    <property type="match status" value="1"/>
</dbReference>
<dbReference type="Pfam" id="PF07729">
    <property type="entry name" value="FCD"/>
    <property type="match status" value="1"/>
</dbReference>
<dbReference type="InterPro" id="IPR008920">
    <property type="entry name" value="TF_FadR/GntR_C"/>
</dbReference>
<dbReference type="Proteomes" id="UP000217889">
    <property type="component" value="Chromosome"/>
</dbReference>
<dbReference type="Gene3D" id="1.10.10.10">
    <property type="entry name" value="Winged helix-like DNA-binding domain superfamily/Winged helix DNA-binding domain"/>
    <property type="match status" value="1"/>
</dbReference>
<dbReference type="AlphaFoldDB" id="A0A291H0C5"/>
<dbReference type="PRINTS" id="PR00035">
    <property type="entry name" value="HTHGNTR"/>
</dbReference>
<dbReference type="PANTHER" id="PTHR43537:SF24">
    <property type="entry name" value="GLUCONATE OPERON TRANSCRIPTIONAL REPRESSOR"/>
    <property type="match status" value="1"/>
</dbReference>
<dbReference type="GO" id="GO:0003677">
    <property type="term" value="F:DNA binding"/>
    <property type="evidence" value="ECO:0007669"/>
    <property type="project" value="UniProtKB-KW"/>
</dbReference>
<dbReference type="InterPro" id="IPR011711">
    <property type="entry name" value="GntR_C"/>
</dbReference>
<reference evidence="5 6" key="1">
    <citation type="journal article" date="2014" name="Int. J. Syst. Evol. Microbiol.">
        <title>Brachybacterium ginsengisoli sp. nov., isolated from soil of a ginseng field.</title>
        <authorList>
            <person name="Hoang V.A."/>
            <person name="Kim Y.J."/>
            <person name="Nguyen N.L."/>
            <person name="Yang D.C."/>
        </authorList>
    </citation>
    <scope>NUCLEOTIDE SEQUENCE [LARGE SCALE GENOMIC DNA]</scope>
    <source>
        <strain evidence="5 6">DCY80</strain>
    </source>
</reference>
<keyword evidence="6" id="KW-1185">Reference proteome</keyword>
<dbReference type="CDD" id="cd07377">
    <property type="entry name" value="WHTH_GntR"/>
    <property type="match status" value="1"/>
</dbReference>
<evidence type="ECO:0000313" key="6">
    <source>
        <dbReference type="Proteomes" id="UP000217889"/>
    </source>
</evidence>
<name>A0A291H0C5_9MICO</name>
<keyword evidence="1" id="KW-0805">Transcription regulation</keyword>
<keyword evidence="3" id="KW-0804">Transcription</keyword>
<dbReference type="SMART" id="SM00345">
    <property type="entry name" value="HTH_GNTR"/>
    <property type="match status" value="1"/>
</dbReference>
<gene>
    <name evidence="5" type="ORF">CFK41_14540</name>
</gene>
<dbReference type="EMBL" id="CP023564">
    <property type="protein sequence ID" value="ATG55860.1"/>
    <property type="molecule type" value="Genomic_DNA"/>
</dbReference>
<proteinExistence type="predicted"/>
<dbReference type="Pfam" id="PF00392">
    <property type="entry name" value="GntR"/>
    <property type="match status" value="1"/>
</dbReference>
<evidence type="ECO:0000256" key="2">
    <source>
        <dbReference type="ARBA" id="ARBA00023125"/>
    </source>
</evidence>
<feature type="domain" description="HTH gntR-type" evidence="4">
    <location>
        <begin position="16"/>
        <end position="83"/>
    </location>
</feature>
<dbReference type="SUPFAM" id="SSF46785">
    <property type="entry name" value="Winged helix' DNA-binding domain"/>
    <property type="match status" value="1"/>
</dbReference>
<dbReference type="OrthoDB" id="8680240at2"/>
<dbReference type="GO" id="GO:0003700">
    <property type="term" value="F:DNA-binding transcription factor activity"/>
    <property type="evidence" value="ECO:0007669"/>
    <property type="project" value="InterPro"/>
</dbReference>
<dbReference type="PROSITE" id="PS50949">
    <property type="entry name" value="HTH_GNTR"/>
    <property type="match status" value="1"/>
</dbReference>
<dbReference type="InterPro" id="IPR000524">
    <property type="entry name" value="Tscrpt_reg_HTH_GntR"/>
</dbReference>
<keyword evidence="2" id="KW-0238">DNA-binding</keyword>
<dbReference type="Gene3D" id="1.20.120.530">
    <property type="entry name" value="GntR ligand-binding domain-like"/>
    <property type="match status" value="1"/>
</dbReference>
<evidence type="ECO:0000259" key="4">
    <source>
        <dbReference type="PROSITE" id="PS50949"/>
    </source>
</evidence>
<dbReference type="PANTHER" id="PTHR43537">
    <property type="entry name" value="TRANSCRIPTIONAL REGULATOR, GNTR FAMILY"/>
    <property type="match status" value="1"/>
</dbReference>
<dbReference type="KEGG" id="bgg:CFK41_14540"/>
<evidence type="ECO:0000256" key="3">
    <source>
        <dbReference type="ARBA" id="ARBA00023163"/>
    </source>
</evidence>
<accession>A0A291H0C5</accession>
<dbReference type="InterPro" id="IPR036390">
    <property type="entry name" value="WH_DNA-bd_sf"/>
</dbReference>
<evidence type="ECO:0000313" key="5">
    <source>
        <dbReference type="EMBL" id="ATG55860.1"/>
    </source>
</evidence>
<organism evidence="5 6">
    <name type="scientific">Brachybacterium ginsengisoli</name>
    <dbReference type="NCBI Taxonomy" id="1331682"/>
    <lineage>
        <taxon>Bacteria</taxon>
        <taxon>Bacillati</taxon>
        <taxon>Actinomycetota</taxon>
        <taxon>Actinomycetes</taxon>
        <taxon>Micrococcales</taxon>
        <taxon>Dermabacteraceae</taxon>
        <taxon>Brachybacterium</taxon>
    </lineage>
</organism>
<protein>
    <submittedName>
        <fullName evidence="5">GntR family transcriptional regulator</fullName>
    </submittedName>
</protein>
<dbReference type="SMART" id="SM00895">
    <property type="entry name" value="FCD"/>
    <property type="match status" value="1"/>
</dbReference>
<evidence type="ECO:0000256" key="1">
    <source>
        <dbReference type="ARBA" id="ARBA00023015"/>
    </source>
</evidence>
<sequence>MMYDVPSASPTPAVFTSRTEFALASIKQGILSGRFTPGQALVESEIAQELGVSKTPVREALKTLEMSGLVVVRPYSGTRVRELTMSDAVAIYDLRLLLEPEAVRRSVARGLDLDIATSALDDAGATDDAPTRSLANRTFHAALWAEAGNPVLLEMLESLRDRTALVAVSTWARRPSWELEAQEHRSILRAAEAGDADEASDLTRAHISGFLDRLQRKGGEA</sequence>